<gene>
    <name evidence="17" type="primary">LOC110987995</name>
</gene>
<dbReference type="Gene3D" id="1.10.630.10">
    <property type="entry name" value="Cytochrome P450"/>
    <property type="match status" value="1"/>
</dbReference>
<name>A0A8B7ZPS9_ACAPL</name>
<dbReference type="Proteomes" id="UP000694845">
    <property type="component" value="Unplaced"/>
</dbReference>
<keyword evidence="10 13" id="KW-0408">Iron</keyword>
<dbReference type="GeneID" id="110987995"/>
<comment type="subcellular location">
    <subcellularLocation>
        <location evidence="3">Endoplasmic reticulum membrane</location>
        <topology evidence="3">Peripheral membrane protein</topology>
    </subcellularLocation>
    <subcellularLocation>
        <location evidence="2">Microsome membrane</location>
        <topology evidence="2">Peripheral membrane protein</topology>
    </subcellularLocation>
</comment>
<dbReference type="PRINTS" id="PR00463">
    <property type="entry name" value="EP450I"/>
</dbReference>
<keyword evidence="15" id="KW-1133">Transmembrane helix</keyword>
<dbReference type="Pfam" id="PF00067">
    <property type="entry name" value="p450"/>
    <property type="match status" value="1"/>
</dbReference>
<keyword evidence="5 13" id="KW-0349">Heme</keyword>
<evidence type="ECO:0000256" key="11">
    <source>
        <dbReference type="ARBA" id="ARBA00023033"/>
    </source>
</evidence>
<dbReference type="SUPFAM" id="SSF48264">
    <property type="entry name" value="Cytochrome P450"/>
    <property type="match status" value="1"/>
</dbReference>
<dbReference type="InterPro" id="IPR050182">
    <property type="entry name" value="Cytochrome_P450_fam2"/>
</dbReference>
<dbReference type="InterPro" id="IPR036396">
    <property type="entry name" value="Cyt_P450_sf"/>
</dbReference>
<dbReference type="InterPro" id="IPR001128">
    <property type="entry name" value="Cyt_P450"/>
</dbReference>
<evidence type="ECO:0000256" key="3">
    <source>
        <dbReference type="ARBA" id="ARBA00004406"/>
    </source>
</evidence>
<evidence type="ECO:0000313" key="17">
    <source>
        <dbReference type="RefSeq" id="XP_022106910.1"/>
    </source>
</evidence>
<accession>A0A8B7ZPS9</accession>
<evidence type="ECO:0000256" key="2">
    <source>
        <dbReference type="ARBA" id="ARBA00004174"/>
    </source>
</evidence>
<evidence type="ECO:0000256" key="15">
    <source>
        <dbReference type="SAM" id="Phobius"/>
    </source>
</evidence>
<dbReference type="PANTHER" id="PTHR24300">
    <property type="entry name" value="CYTOCHROME P450 508A4-RELATED"/>
    <property type="match status" value="1"/>
</dbReference>
<evidence type="ECO:0000256" key="10">
    <source>
        <dbReference type="ARBA" id="ARBA00023004"/>
    </source>
</evidence>
<protein>
    <submittedName>
        <fullName evidence="17">Cytochrome P450 2J6-like</fullName>
    </submittedName>
</protein>
<comment type="cofactor">
    <cofactor evidence="1 13">
        <name>heme</name>
        <dbReference type="ChEBI" id="CHEBI:30413"/>
    </cofactor>
</comment>
<evidence type="ECO:0000256" key="5">
    <source>
        <dbReference type="ARBA" id="ARBA00022617"/>
    </source>
</evidence>
<keyword evidence="11 14" id="KW-0503">Monooxygenase</keyword>
<keyword evidence="9 14" id="KW-0560">Oxidoreductase</keyword>
<keyword evidence="15" id="KW-0812">Transmembrane</keyword>
<dbReference type="PRINTS" id="PR00385">
    <property type="entry name" value="P450"/>
</dbReference>
<dbReference type="RefSeq" id="XP_022106910.1">
    <property type="nucleotide sequence ID" value="XM_022251218.1"/>
</dbReference>
<organism evidence="16 17">
    <name type="scientific">Acanthaster planci</name>
    <name type="common">Crown-of-thorns starfish</name>
    <dbReference type="NCBI Taxonomy" id="133434"/>
    <lineage>
        <taxon>Eukaryota</taxon>
        <taxon>Metazoa</taxon>
        <taxon>Echinodermata</taxon>
        <taxon>Eleutherozoa</taxon>
        <taxon>Asterozoa</taxon>
        <taxon>Asteroidea</taxon>
        <taxon>Valvatacea</taxon>
        <taxon>Valvatida</taxon>
        <taxon>Acanthasteridae</taxon>
        <taxon>Acanthaster</taxon>
    </lineage>
</organism>
<evidence type="ECO:0000256" key="6">
    <source>
        <dbReference type="ARBA" id="ARBA00022723"/>
    </source>
</evidence>
<evidence type="ECO:0000256" key="8">
    <source>
        <dbReference type="ARBA" id="ARBA00022848"/>
    </source>
</evidence>
<dbReference type="OrthoDB" id="3934656at2759"/>
<dbReference type="OMA" id="ICAVERN"/>
<evidence type="ECO:0000256" key="14">
    <source>
        <dbReference type="RuleBase" id="RU000461"/>
    </source>
</evidence>
<keyword evidence="16" id="KW-1185">Reference proteome</keyword>
<evidence type="ECO:0000256" key="12">
    <source>
        <dbReference type="ARBA" id="ARBA00023136"/>
    </source>
</evidence>
<dbReference type="PROSITE" id="PS00086">
    <property type="entry name" value="CYTOCHROME_P450"/>
    <property type="match status" value="1"/>
</dbReference>
<dbReference type="KEGG" id="aplc:110987995"/>
<reference evidence="17" key="1">
    <citation type="submission" date="2025-08" db="UniProtKB">
        <authorList>
            <consortium name="RefSeq"/>
        </authorList>
    </citation>
    <scope>IDENTIFICATION</scope>
</reference>
<dbReference type="AlphaFoldDB" id="A0A8B7ZPS9"/>
<evidence type="ECO:0000313" key="16">
    <source>
        <dbReference type="Proteomes" id="UP000694845"/>
    </source>
</evidence>
<dbReference type="InterPro" id="IPR002401">
    <property type="entry name" value="Cyt_P450_E_grp-I"/>
</dbReference>
<keyword evidence="12 15" id="KW-0472">Membrane</keyword>
<keyword evidence="7" id="KW-0256">Endoplasmic reticulum</keyword>
<feature type="binding site" description="axial binding residue" evidence="13">
    <location>
        <position position="328"/>
    </location>
    <ligand>
        <name>heme</name>
        <dbReference type="ChEBI" id="CHEBI:30413"/>
    </ligand>
    <ligandPart>
        <name>Fe</name>
        <dbReference type="ChEBI" id="CHEBI:18248"/>
    </ligandPart>
</feature>
<dbReference type="GO" id="GO:0005506">
    <property type="term" value="F:iron ion binding"/>
    <property type="evidence" value="ECO:0007669"/>
    <property type="project" value="InterPro"/>
</dbReference>
<dbReference type="InterPro" id="IPR017972">
    <property type="entry name" value="Cyt_P450_CS"/>
</dbReference>
<evidence type="ECO:0000256" key="1">
    <source>
        <dbReference type="ARBA" id="ARBA00001971"/>
    </source>
</evidence>
<feature type="transmembrane region" description="Helical" evidence="15">
    <location>
        <begin position="75"/>
        <end position="96"/>
    </location>
</feature>
<dbReference type="GO" id="GO:0016705">
    <property type="term" value="F:oxidoreductase activity, acting on paired donors, with incorporation or reduction of molecular oxygen"/>
    <property type="evidence" value="ECO:0007669"/>
    <property type="project" value="InterPro"/>
</dbReference>
<evidence type="ECO:0000256" key="7">
    <source>
        <dbReference type="ARBA" id="ARBA00022824"/>
    </source>
</evidence>
<evidence type="ECO:0000256" key="9">
    <source>
        <dbReference type="ARBA" id="ARBA00023002"/>
    </source>
</evidence>
<dbReference type="GO" id="GO:0005789">
    <property type="term" value="C:endoplasmic reticulum membrane"/>
    <property type="evidence" value="ECO:0007669"/>
    <property type="project" value="UniProtKB-SubCell"/>
</dbReference>
<dbReference type="GO" id="GO:0020037">
    <property type="term" value="F:heme binding"/>
    <property type="evidence" value="ECO:0007669"/>
    <property type="project" value="InterPro"/>
</dbReference>
<keyword evidence="6 13" id="KW-0479">Metal-binding</keyword>
<keyword evidence="8" id="KW-0492">Microsome</keyword>
<dbReference type="GO" id="GO:0004497">
    <property type="term" value="F:monooxygenase activity"/>
    <property type="evidence" value="ECO:0007669"/>
    <property type="project" value="UniProtKB-KW"/>
</dbReference>
<proteinExistence type="inferred from homology"/>
<comment type="similarity">
    <text evidence="4 14">Belongs to the cytochrome P450 family.</text>
</comment>
<sequence length="383" mass="43163">MRHFSLSTLRGLGVGKSIFEEQIGTEAEELIKAMAAFNGKPFNPKPHLAGAVSNVICSVTFGQRYQYDDQDFQRLLALESSLVLNLGIGGFFFFFGDVGARLPFLRSELQRLETDHNQILAFIKSVIDLHRSKFDSYNLNDFVDAYLMEIKRCAPKGASSTEHDVSVDESSNTRLNNKNLLYVVDDLFSAGSETTVTTLEWCLLHMAIYPEVQQRVQAEIDAVVGRNRRPRLADKPGLNLTRAVIWEVQRMASIVPLGLPHVAAADTQLNGFLIPKGTFIVSNLWRIFRDPTLWPEPESFKPERFLNAEGEAVKPEEFIPFGVGRRICLGQHLAEMELFVFFSYFMHKFTFMKSADAPPLTLEGKSSVTFSPLPFEICAVERN</sequence>
<dbReference type="FunFam" id="1.10.630.10:FF:000238">
    <property type="entry name" value="Cytochrome P450 2A6"/>
    <property type="match status" value="1"/>
</dbReference>
<evidence type="ECO:0000256" key="4">
    <source>
        <dbReference type="ARBA" id="ARBA00010617"/>
    </source>
</evidence>
<evidence type="ECO:0000256" key="13">
    <source>
        <dbReference type="PIRSR" id="PIRSR602401-1"/>
    </source>
</evidence>